<dbReference type="RefSeq" id="WP_207856265.1">
    <property type="nucleotide sequence ID" value="NZ_JAFREP010000001.1"/>
</dbReference>
<evidence type="ECO:0000313" key="3">
    <source>
        <dbReference type="Proteomes" id="UP000664417"/>
    </source>
</evidence>
<keyword evidence="3" id="KW-1185">Reference proteome</keyword>
<reference evidence="2" key="1">
    <citation type="submission" date="2021-03" db="EMBL/GenBank/DDBJ databases">
        <authorList>
            <person name="Wang G."/>
        </authorList>
    </citation>
    <scope>NUCLEOTIDE SEQUENCE</scope>
    <source>
        <strain evidence="2">KCTC 12899</strain>
    </source>
</reference>
<feature type="compositionally biased region" description="Polar residues" evidence="1">
    <location>
        <begin position="1246"/>
        <end position="1256"/>
    </location>
</feature>
<feature type="region of interest" description="Disordered" evidence="1">
    <location>
        <begin position="536"/>
        <end position="563"/>
    </location>
</feature>
<comment type="caution">
    <text evidence="2">The sequence shown here is derived from an EMBL/GenBank/DDBJ whole genome shotgun (WGS) entry which is preliminary data.</text>
</comment>
<dbReference type="Gene3D" id="1.25.40.10">
    <property type="entry name" value="Tetratricopeptide repeat domain"/>
    <property type="match status" value="2"/>
</dbReference>
<organism evidence="2 3">
    <name type="scientific">Acanthopleuribacter pedis</name>
    <dbReference type="NCBI Taxonomy" id="442870"/>
    <lineage>
        <taxon>Bacteria</taxon>
        <taxon>Pseudomonadati</taxon>
        <taxon>Acidobacteriota</taxon>
        <taxon>Holophagae</taxon>
        <taxon>Acanthopleuribacterales</taxon>
        <taxon>Acanthopleuribacteraceae</taxon>
        <taxon>Acanthopleuribacter</taxon>
    </lineage>
</organism>
<sequence length="1256" mass="145449">MERALEKHLEKIRRIRGKESYEKAWAAFKDLRANYEESYKNELAFYREGTTIALQRNDWTETLSYFKDALENFKLDDLCNSENRLPFIAYVEEHPGFLTGLANFLLSRQSLNNIAGWVRLYADANQRWIIDHWMKAAADLQDERHAGTYYVAAGVGRFVRGEMEEALSIWFRALKAQPRFLKRIMTFCQRSGLLDMTRFHHRLQIIRLIIAAGKRTEALSLLSAMGHESRDYALKILVEVNSLFPEADGADITLVKFKLAVFLNDSEIFDRVMGQVCALPEDELFDFKKVAMLQINDPESKRRVLIDLVKTYIDNQSWESAALLLKNLYSDDPHPDVIAQMEAVLERYPILPELHFIVGKAKMEDNNHDRALYHLTAVREVSEYRRPLTRLLEDQLSRKYHAGYATLLYRIAPTDSHGASMIALWRVLEDGEPADALLAELDQRRPKDPPSPFYLLAMIFLLLREKKYPAALPEVKNFLLQYPELSCELIQPAEDLCNHYVTDYRDLVRAIERVKPELKPARAWAALTNHFQEVTERHFKQQSEEEEKRKKPPAPQASNAREEVRNTIQRHFQTNNWAAALNALETWTKRHPEDLAPLFTLGDQFAQSPTLKTYWLKAKLNLLLGKGMYSEAVKLGRQCINEPAFQSDLPEIYQLLGTAYEGFGHLAEALRFYCLSSRQNRFWQTNRRRLGELVFPDNAHLLKEVLNLALLHEDQTTWEPLLQEWHQHNPHELELIIRAQTTFMEKVGTARAILDLAFWHLQTGDIDSVNQTLARIDLRDPEIREALIHITSLINLKFPQDPKPAFLLGRYYLVHSEVPRAVDTFRNLTAKVPNAAETVYQYLRGYLRKNPDSIDVVHLYGLLIRIALDFDFSVAAVKLLEEFSHKDKPKAESLAEGVYRVLMLKKKENREALYEFAKLLFQWGAYGRMLLACEQAEFGRHMAQDRLQWMQTAAKNLEIRDEAKAGQARIYYEMHEFEKAFELLESLENDRAKMQVLDLYVLLAKRFPDRLDFWHDAGWISVREDLEQAAFFFRKIWETRDATPLFRLEAFALLRESGANPDFSELEALFADDKALMYDRLAEAYGKVRELELRHWLESTSNSDPNTEAVPVPGKALDWLLHTGQHLRFAALMKHLEHAPDNLRILLESKYLFSLGDRLKAALHITESQLPVSLRQSFLHAAGLTPRAIALKPPGTRLPNFLRQDFIESYGKPETIRALFSRLKVVNSANRPPVMNFGDEDDPANETLNFSTDWNG</sequence>
<evidence type="ECO:0008006" key="4">
    <source>
        <dbReference type="Google" id="ProtNLM"/>
    </source>
</evidence>
<dbReference type="AlphaFoldDB" id="A0A8J7Q5K0"/>
<dbReference type="Proteomes" id="UP000664417">
    <property type="component" value="Unassembled WGS sequence"/>
</dbReference>
<dbReference type="InterPro" id="IPR011990">
    <property type="entry name" value="TPR-like_helical_dom_sf"/>
</dbReference>
<feature type="compositionally biased region" description="Basic and acidic residues" evidence="1">
    <location>
        <begin position="536"/>
        <end position="549"/>
    </location>
</feature>
<proteinExistence type="predicted"/>
<feature type="region of interest" description="Disordered" evidence="1">
    <location>
        <begin position="1234"/>
        <end position="1256"/>
    </location>
</feature>
<accession>A0A8J7Q5K0</accession>
<dbReference type="SUPFAM" id="SSF48452">
    <property type="entry name" value="TPR-like"/>
    <property type="match status" value="1"/>
</dbReference>
<evidence type="ECO:0000313" key="2">
    <source>
        <dbReference type="EMBL" id="MBO1317029.1"/>
    </source>
</evidence>
<evidence type="ECO:0000256" key="1">
    <source>
        <dbReference type="SAM" id="MobiDB-lite"/>
    </source>
</evidence>
<name>A0A8J7Q5K0_9BACT</name>
<dbReference type="EMBL" id="JAFREP010000001">
    <property type="protein sequence ID" value="MBO1317029.1"/>
    <property type="molecule type" value="Genomic_DNA"/>
</dbReference>
<protein>
    <recommendedName>
        <fullName evidence="4">Tetratricopeptide repeat protein</fullName>
    </recommendedName>
</protein>
<gene>
    <name evidence="2" type="ORF">J3U88_01060</name>
</gene>